<evidence type="ECO:0000313" key="2">
    <source>
        <dbReference type="EMBL" id="KAG9186793.1"/>
    </source>
</evidence>
<protein>
    <submittedName>
        <fullName evidence="2">Uncharacterized protein</fullName>
    </submittedName>
</protein>
<feature type="transmembrane region" description="Helical" evidence="1">
    <location>
        <begin position="34"/>
        <end position="55"/>
    </location>
</feature>
<name>A0AAD4I5T6_9PLEO</name>
<evidence type="ECO:0000313" key="3">
    <source>
        <dbReference type="Proteomes" id="UP001199106"/>
    </source>
</evidence>
<dbReference type="EMBL" id="JAANER010000008">
    <property type="protein sequence ID" value="KAG9186793.1"/>
    <property type="molecule type" value="Genomic_DNA"/>
</dbReference>
<comment type="caution">
    <text evidence="2">The sequence shown here is derived from an EMBL/GenBank/DDBJ whole genome shotgun (WGS) entry which is preliminary data.</text>
</comment>
<proteinExistence type="predicted"/>
<accession>A0AAD4I5T6</accession>
<dbReference type="Gene3D" id="1.20.120.1770">
    <property type="match status" value="1"/>
</dbReference>
<sequence length="216" mass="23219">MAAIPSGAALSSAENVGTDGVAKSDGDKVVPAHAVIMLATFTVMFSLEAVLLRFLNSVKIHGVVQSVGVLAAIVGVGLGIYLSGISYSPTYGHLYPASHHTFSVTTALNFTRPSPSIEPTYIAYAIVYTTPGHGEWKILSQMGGGHSAHEAMEALYFDLQQTLGVQMKGMMASDTWNTEAAEMREEVGEKVWERQWVKDEREQLAKLALEDSTASK</sequence>
<keyword evidence="1" id="KW-0472">Membrane</keyword>
<dbReference type="Proteomes" id="UP001199106">
    <property type="component" value="Unassembled WGS sequence"/>
</dbReference>
<organism evidence="2 3">
    <name type="scientific">Alternaria panax</name>
    <dbReference type="NCBI Taxonomy" id="48097"/>
    <lineage>
        <taxon>Eukaryota</taxon>
        <taxon>Fungi</taxon>
        <taxon>Dikarya</taxon>
        <taxon>Ascomycota</taxon>
        <taxon>Pezizomycotina</taxon>
        <taxon>Dothideomycetes</taxon>
        <taxon>Pleosporomycetidae</taxon>
        <taxon>Pleosporales</taxon>
        <taxon>Pleosporineae</taxon>
        <taxon>Pleosporaceae</taxon>
        <taxon>Alternaria</taxon>
        <taxon>Alternaria sect. Panax</taxon>
    </lineage>
</organism>
<evidence type="ECO:0000256" key="1">
    <source>
        <dbReference type="SAM" id="Phobius"/>
    </source>
</evidence>
<keyword evidence="1" id="KW-1133">Transmembrane helix</keyword>
<keyword evidence="3" id="KW-1185">Reference proteome</keyword>
<feature type="transmembrane region" description="Helical" evidence="1">
    <location>
        <begin position="67"/>
        <end position="87"/>
    </location>
</feature>
<dbReference type="AlphaFoldDB" id="A0AAD4I5T6"/>
<reference evidence="2" key="1">
    <citation type="submission" date="2021-07" db="EMBL/GenBank/DDBJ databases">
        <title>Genome Resource of American Ginseng Black Spot Pathogen Alternaria panax.</title>
        <authorList>
            <person name="Qiu C."/>
            <person name="Wang W."/>
            <person name="Liu Z."/>
        </authorList>
    </citation>
    <scope>NUCLEOTIDE SEQUENCE</scope>
    <source>
        <strain evidence="2">BNCC115425</strain>
    </source>
</reference>
<gene>
    <name evidence="2" type="ORF">G6011_09901</name>
</gene>
<keyword evidence="1" id="KW-0812">Transmembrane</keyword>